<gene>
    <name evidence="9" type="ORF">AR543_13195</name>
</gene>
<name>A0A172ZIA2_9BACL</name>
<dbReference type="InterPro" id="IPR010065">
    <property type="entry name" value="AA_ABC_transptr_permease_3TM"/>
</dbReference>
<dbReference type="NCBIfam" id="TIGR01726">
    <property type="entry name" value="HEQRo_perm_3TM"/>
    <property type="match status" value="1"/>
</dbReference>
<dbReference type="AlphaFoldDB" id="A0A172ZIA2"/>
<evidence type="ECO:0000313" key="10">
    <source>
        <dbReference type="Proteomes" id="UP000078148"/>
    </source>
</evidence>
<keyword evidence="10" id="KW-1185">Reference proteome</keyword>
<dbReference type="Pfam" id="PF00528">
    <property type="entry name" value="BPD_transp_1"/>
    <property type="match status" value="1"/>
</dbReference>
<dbReference type="STRING" id="1616788.AR543_13195"/>
<comment type="similarity">
    <text evidence="7">Belongs to the binding-protein-dependent transport system permease family.</text>
</comment>
<dbReference type="KEGG" id="pbv:AR543_13195"/>
<dbReference type="InterPro" id="IPR035906">
    <property type="entry name" value="MetI-like_sf"/>
</dbReference>
<evidence type="ECO:0000256" key="2">
    <source>
        <dbReference type="ARBA" id="ARBA00022448"/>
    </source>
</evidence>
<evidence type="ECO:0000256" key="5">
    <source>
        <dbReference type="ARBA" id="ARBA00022989"/>
    </source>
</evidence>
<comment type="subcellular location">
    <subcellularLocation>
        <location evidence="1 7">Cell membrane</location>
        <topology evidence="1 7">Multi-pass membrane protein</topology>
    </subcellularLocation>
</comment>
<keyword evidence="3" id="KW-1003">Cell membrane</keyword>
<dbReference type="InterPro" id="IPR043429">
    <property type="entry name" value="ArtM/GltK/GlnP/TcyL/YhdX-like"/>
</dbReference>
<dbReference type="OrthoDB" id="9805999at2"/>
<evidence type="ECO:0000256" key="3">
    <source>
        <dbReference type="ARBA" id="ARBA00022475"/>
    </source>
</evidence>
<keyword evidence="6 7" id="KW-0472">Membrane</keyword>
<dbReference type="SUPFAM" id="SSF161098">
    <property type="entry name" value="MetI-like"/>
    <property type="match status" value="1"/>
</dbReference>
<dbReference type="PANTHER" id="PTHR30614:SF43">
    <property type="entry name" value="L-CYSTINE TRANSPORT SYSTEM PERMEASE PROTEIN TCYM"/>
    <property type="match status" value="1"/>
</dbReference>
<reference evidence="10" key="1">
    <citation type="submission" date="2015-10" db="EMBL/GenBank/DDBJ databases">
        <title>Genome of Paenibacillus bovis sp. nov.</title>
        <authorList>
            <person name="Wu Z."/>
            <person name="Gao C."/>
            <person name="Liu Z."/>
            <person name="Zheng H."/>
        </authorList>
    </citation>
    <scope>NUCLEOTIDE SEQUENCE [LARGE SCALE GENOMIC DNA]</scope>
    <source>
        <strain evidence="10">BD3526</strain>
    </source>
</reference>
<dbReference type="PROSITE" id="PS50928">
    <property type="entry name" value="ABC_TM1"/>
    <property type="match status" value="1"/>
</dbReference>
<dbReference type="GO" id="GO:0043190">
    <property type="term" value="C:ATP-binding cassette (ABC) transporter complex"/>
    <property type="evidence" value="ECO:0007669"/>
    <property type="project" value="InterPro"/>
</dbReference>
<dbReference type="EMBL" id="CP013023">
    <property type="protein sequence ID" value="ANF96870.1"/>
    <property type="molecule type" value="Genomic_DNA"/>
</dbReference>
<feature type="transmembrane region" description="Helical" evidence="7">
    <location>
        <begin position="96"/>
        <end position="116"/>
    </location>
</feature>
<dbReference type="Gene3D" id="1.10.3720.10">
    <property type="entry name" value="MetI-like"/>
    <property type="match status" value="1"/>
</dbReference>
<feature type="transmembrane region" description="Helical" evidence="7">
    <location>
        <begin position="55"/>
        <end position="76"/>
    </location>
</feature>
<dbReference type="RefSeq" id="WP_060534975.1">
    <property type="nucleotide sequence ID" value="NZ_CP013023.1"/>
</dbReference>
<keyword evidence="5 7" id="KW-1133">Transmembrane helix</keyword>
<reference evidence="9 10" key="2">
    <citation type="journal article" date="2016" name="Int. J. Syst. Evol. Microbiol.">
        <title>Paenibacillus bovis sp. nov., isolated from raw yak (Bos grunniens) milk.</title>
        <authorList>
            <person name="Gao C."/>
            <person name="Han J."/>
            <person name="Liu Z."/>
            <person name="Xu X."/>
            <person name="Hang F."/>
            <person name="Wu Z."/>
        </authorList>
    </citation>
    <scope>NUCLEOTIDE SEQUENCE [LARGE SCALE GENOMIC DNA]</scope>
    <source>
        <strain evidence="9 10">BD3526</strain>
    </source>
</reference>
<evidence type="ECO:0000256" key="1">
    <source>
        <dbReference type="ARBA" id="ARBA00004651"/>
    </source>
</evidence>
<dbReference type="PANTHER" id="PTHR30614">
    <property type="entry name" value="MEMBRANE COMPONENT OF AMINO ACID ABC TRANSPORTER"/>
    <property type="match status" value="1"/>
</dbReference>
<feature type="transmembrane region" description="Helical" evidence="7">
    <location>
        <begin position="23"/>
        <end position="43"/>
    </location>
</feature>
<dbReference type="Proteomes" id="UP000078148">
    <property type="component" value="Chromosome"/>
</dbReference>
<accession>A0A172ZIA2</accession>
<evidence type="ECO:0000256" key="4">
    <source>
        <dbReference type="ARBA" id="ARBA00022692"/>
    </source>
</evidence>
<keyword evidence="4 7" id="KW-0812">Transmembrane</keyword>
<dbReference type="GO" id="GO:0006865">
    <property type="term" value="P:amino acid transport"/>
    <property type="evidence" value="ECO:0007669"/>
    <property type="project" value="TreeGrafter"/>
</dbReference>
<keyword evidence="2 7" id="KW-0813">Transport</keyword>
<evidence type="ECO:0000313" key="9">
    <source>
        <dbReference type="EMBL" id="ANF96870.1"/>
    </source>
</evidence>
<protein>
    <submittedName>
        <fullName evidence="9">Cysteine ABC transporter permease</fullName>
    </submittedName>
</protein>
<dbReference type="CDD" id="cd06261">
    <property type="entry name" value="TM_PBP2"/>
    <property type="match status" value="1"/>
</dbReference>
<dbReference type="InterPro" id="IPR000515">
    <property type="entry name" value="MetI-like"/>
</dbReference>
<organism evidence="9 10">
    <name type="scientific">Paenibacillus bovis</name>
    <dbReference type="NCBI Taxonomy" id="1616788"/>
    <lineage>
        <taxon>Bacteria</taxon>
        <taxon>Bacillati</taxon>
        <taxon>Bacillota</taxon>
        <taxon>Bacilli</taxon>
        <taxon>Bacillales</taxon>
        <taxon>Paenibacillaceae</taxon>
        <taxon>Paenibacillus</taxon>
    </lineage>
</organism>
<feature type="domain" description="ABC transmembrane type-1" evidence="8">
    <location>
        <begin position="19"/>
        <end position="220"/>
    </location>
</feature>
<feature type="transmembrane region" description="Helical" evidence="7">
    <location>
        <begin position="198"/>
        <end position="216"/>
    </location>
</feature>
<sequence>MNLDPSFIWTAGLSLLQALPETLWITFVSVAAGLVIGTVVALCRMYRIPVLSQLSAAYVAFVRGTPMLMHLLLIYFGLPVVIDGLSAAMGWSFTSASIPLIGFVWIAFSITAGAYMSEVVRAGIQAVDKGQVEAAQSIGMTTIQTLRRIILPQALSVSLPNLSNSVIGMLHGSTLAYTISVVEINAQAQIVAADNWKYFEAYIAAAILFWVLTILIERISGWLEYRLNAYQRGGTL</sequence>
<evidence type="ECO:0000259" key="8">
    <source>
        <dbReference type="PROSITE" id="PS50928"/>
    </source>
</evidence>
<evidence type="ECO:0000256" key="6">
    <source>
        <dbReference type="ARBA" id="ARBA00023136"/>
    </source>
</evidence>
<evidence type="ECO:0000256" key="7">
    <source>
        <dbReference type="RuleBase" id="RU363032"/>
    </source>
</evidence>
<proteinExistence type="inferred from homology"/>
<dbReference type="GO" id="GO:0022857">
    <property type="term" value="F:transmembrane transporter activity"/>
    <property type="evidence" value="ECO:0007669"/>
    <property type="project" value="InterPro"/>
</dbReference>